<sequence length="49" mass="5633">MQYTLSRGPFPDEALAVSRAYHIGISDGTLRPRLDLGRYFRQRRLPGVE</sequence>
<reference evidence="1 2" key="1">
    <citation type="submission" date="2023-10" db="EMBL/GenBank/DDBJ databases">
        <title>The complete genome sequence of Methanoculleus palmolei DSM 4273.</title>
        <authorList>
            <person name="Lai S.-J."/>
            <person name="You Y.-T."/>
            <person name="Chen S.-C."/>
        </authorList>
    </citation>
    <scope>NUCLEOTIDE SEQUENCE [LARGE SCALE GENOMIC DNA]</scope>
    <source>
        <strain evidence="1 2">DSM 4273</strain>
    </source>
</reference>
<accession>A0ABD8A6C5</accession>
<dbReference type="EMBL" id="CP137641">
    <property type="protein sequence ID" value="WOX55079.1"/>
    <property type="molecule type" value="Genomic_DNA"/>
</dbReference>
<evidence type="ECO:0000313" key="1">
    <source>
        <dbReference type="EMBL" id="WOX55079.1"/>
    </source>
</evidence>
<organism evidence="1 2">
    <name type="scientific">Methanoculleus palmolei</name>
    <dbReference type="NCBI Taxonomy" id="72612"/>
    <lineage>
        <taxon>Archaea</taxon>
        <taxon>Methanobacteriati</taxon>
        <taxon>Methanobacteriota</taxon>
        <taxon>Stenosarchaea group</taxon>
        <taxon>Methanomicrobia</taxon>
        <taxon>Methanomicrobiales</taxon>
        <taxon>Methanomicrobiaceae</taxon>
        <taxon>Methanoculleus</taxon>
    </lineage>
</organism>
<dbReference type="Proteomes" id="UP001626603">
    <property type="component" value="Chromosome"/>
</dbReference>
<dbReference type="AlphaFoldDB" id="A0ABD8A6C5"/>
<name>A0ABD8A6C5_9EURY</name>
<gene>
    <name evidence="1" type="ORF">R6Y95_06275</name>
</gene>
<evidence type="ECO:0000313" key="2">
    <source>
        <dbReference type="Proteomes" id="UP001626603"/>
    </source>
</evidence>
<protein>
    <submittedName>
        <fullName evidence="1">Uncharacterized protein</fullName>
    </submittedName>
</protein>
<proteinExistence type="predicted"/>
<keyword evidence="2" id="KW-1185">Reference proteome</keyword>